<gene>
    <name evidence="2" type="ORF">ACFSBK_06100</name>
</gene>
<dbReference type="InterPro" id="IPR000415">
    <property type="entry name" value="Nitroreductase-like"/>
</dbReference>
<reference evidence="3" key="1">
    <citation type="journal article" date="2019" name="Int. J. Syst. Evol. Microbiol.">
        <title>The Global Catalogue of Microorganisms (GCM) 10K type strain sequencing project: providing services to taxonomists for standard genome sequencing and annotation.</title>
        <authorList>
            <consortium name="The Broad Institute Genomics Platform"/>
            <consortium name="The Broad Institute Genome Sequencing Center for Infectious Disease"/>
            <person name="Wu L."/>
            <person name="Ma J."/>
        </authorList>
    </citation>
    <scope>NUCLEOTIDE SEQUENCE [LARGE SCALE GENOMIC DNA]</scope>
    <source>
        <strain evidence="3">KCTC 42143</strain>
    </source>
</reference>
<dbReference type="PANTHER" id="PTHR43035">
    <property type="entry name" value="FATTY ACID REPRESSION MUTANT PROTEIN 2-RELATED"/>
    <property type="match status" value="1"/>
</dbReference>
<sequence>MENQFTNLLKERRSIYALGKNVSLSNDQILALVKTAVKESPSSFNSQTSRAVVLFGGAHEKLWDLTEAALKIAVPEGQDFAPTIEKLNSFRAGYGTILFFEDMSIVKNLQEQFALYADNFPVWAEQSSGIAQHSVWTALATENIGASLQHYNPLIDDAVRSEWNLSSDWKLRAQMPFGSIEAPAQGKEYMDDTERVLSFN</sequence>
<dbReference type="Gene3D" id="3.40.109.10">
    <property type="entry name" value="NADH Oxidase"/>
    <property type="match status" value="1"/>
</dbReference>
<protein>
    <submittedName>
        <fullName evidence="2">Nitroreductase family protein</fullName>
    </submittedName>
</protein>
<evidence type="ECO:0000313" key="2">
    <source>
        <dbReference type="EMBL" id="MFD1799420.1"/>
    </source>
</evidence>
<dbReference type="RefSeq" id="WP_058918387.1">
    <property type="nucleotide sequence ID" value="NZ_JBHSQC010000025.1"/>
</dbReference>
<evidence type="ECO:0000313" key="3">
    <source>
        <dbReference type="Proteomes" id="UP001597285"/>
    </source>
</evidence>
<keyword evidence="3" id="KW-1185">Reference proteome</keyword>
<dbReference type="InterPro" id="IPR033877">
    <property type="entry name" value="Frm2/Hbn1"/>
</dbReference>
<dbReference type="EMBL" id="JBHUFF010000013">
    <property type="protein sequence ID" value="MFD1799420.1"/>
    <property type="molecule type" value="Genomic_DNA"/>
</dbReference>
<dbReference type="PANTHER" id="PTHR43035:SF1">
    <property type="entry name" value="FATTY ACID REPRESSION MUTANT PROTEIN 2-RELATED"/>
    <property type="match status" value="1"/>
</dbReference>
<dbReference type="SUPFAM" id="SSF55469">
    <property type="entry name" value="FMN-dependent nitroreductase-like"/>
    <property type="match status" value="1"/>
</dbReference>
<proteinExistence type="predicted"/>
<dbReference type="Proteomes" id="UP001597285">
    <property type="component" value="Unassembled WGS sequence"/>
</dbReference>
<dbReference type="InterPro" id="IPR029479">
    <property type="entry name" value="Nitroreductase"/>
</dbReference>
<accession>A0ABW4NN60</accession>
<dbReference type="CDD" id="cd02140">
    <property type="entry name" value="Frm2-like"/>
    <property type="match status" value="1"/>
</dbReference>
<organism evidence="2 3">
    <name type="scientific">Carnobacterium antarcticum</name>
    <dbReference type="NCBI Taxonomy" id="2126436"/>
    <lineage>
        <taxon>Bacteria</taxon>
        <taxon>Bacillati</taxon>
        <taxon>Bacillota</taxon>
        <taxon>Bacilli</taxon>
        <taxon>Lactobacillales</taxon>
        <taxon>Carnobacteriaceae</taxon>
        <taxon>Carnobacterium</taxon>
    </lineage>
</organism>
<dbReference type="Pfam" id="PF00881">
    <property type="entry name" value="Nitroreductase"/>
    <property type="match status" value="1"/>
</dbReference>
<comment type="caution">
    <text evidence="2">The sequence shown here is derived from an EMBL/GenBank/DDBJ whole genome shotgun (WGS) entry which is preliminary data.</text>
</comment>
<feature type="domain" description="Nitroreductase" evidence="1">
    <location>
        <begin position="9"/>
        <end position="178"/>
    </location>
</feature>
<evidence type="ECO:0000259" key="1">
    <source>
        <dbReference type="Pfam" id="PF00881"/>
    </source>
</evidence>
<name>A0ABW4NN60_9LACT</name>